<dbReference type="AlphaFoldDB" id="A0A1G6YHY1"/>
<dbReference type="STRING" id="1045774.SAMN05421872_11255"/>
<dbReference type="RefSeq" id="WP_139175712.1">
    <property type="nucleotide sequence ID" value="NZ_FMZM01000012.1"/>
</dbReference>
<dbReference type="EMBL" id="FMZM01000012">
    <property type="protein sequence ID" value="SDD89968.1"/>
    <property type="molecule type" value="Genomic_DNA"/>
</dbReference>
<evidence type="ECO:0000313" key="2">
    <source>
        <dbReference type="Proteomes" id="UP000199034"/>
    </source>
</evidence>
<protein>
    <submittedName>
        <fullName evidence="1">Uncharacterized protein</fullName>
    </submittedName>
</protein>
<gene>
    <name evidence="1" type="ORF">SAMN05421872_11255</name>
</gene>
<proteinExistence type="predicted"/>
<name>A0A1G6YHY1_9ACTN</name>
<sequence length="98" mass="10226">MAIEDAATNGIAAATTAIVALAEGRDTDAVNVLNACSHADAVWASAYLLQCLKESVGASVGHDPRRIELALKTAVTGSAEDAVMTTVDLIVHEEHRRL</sequence>
<reference evidence="1 2" key="1">
    <citation type="submission" date="2016-10" db="EMBL/GenBank/DDBJ databases">
        <authorList>
            <person name="de Groot N.N."/>
        </authorList>
    </citation>
    <scope>NUCLEOTIDE SEQUENCE [LARGE SCALE GENOMIC DNA]</scope>
    <source>
        <strain evidence="1 2">CGMCC 4.6858</strain>
    </source>
</reference>
<accession>A0A1G6YHY1</accession>
<organism evidence="1 2">
    <name type="scientific">Nocardioides lianchengensis</name>
    <dbReference type="NCBI Taxonomy" id="1045774"/>
    <lineage>
        <taxon>Bacteria</taxon>
        <taxon>Bacillati</taxon>
        <taxon>Actinomycetota</taxon>
        <taxon>Actinomycetes</taxon>
        <taxon>Propionibacteriales</taxon>
        <taxon>Nocardioidaceae</taxon>
        <taxon>Nocardioides</taxon>
    </lineage>
</organism>
<dbReference type="Proteomes" id="UP000199034">
    <property type="component" value="Unassembled WGS sequence"/>
</dbReference>
<keyword evidence="2" id="KW-1185">Reference proteome</keyword>
<evidence type="ECO:0000313" key="1">
    <source>
        <dbReference type="EMBL" id="SDD89968.1"/>
    </source>
</evidence>